<dbReference type="InterPro" id="IPR030947">
    <property type="entry name" value="EcfA_1"/>
</dbReference>
<dbReference type="FunFam" id="3.40.50.300:FF:000224">
    <property type="entry name" value="Energy-coupling factor transporter ATP-binding protein EcfA"/>
    <property type="match status" value="1"/>
</dbReference>
<evidence type="ECO:0000256" key="1">
    <source>
        <dbReference type="ARBA" id="ARBA00004202"/>
    </source>
</evidence>
<comment type="caution">
    <text evidence="10">The sequence shown here is derived from an EMBL/GenBank/DDBJ whole genome shotgun (WGS) entry which is preliminary data.</text>
</comment>
<evidence type="ECO:0000256" key="2">
    <source>
        <dbReference type="ARBA" id="ARBA00005417"/>
    </source>
</evidence>
<evidence type="ECO:0000256" key="4">
    <source>
        <dbReference type="ARBA" id="ARBA00022475"/>
    </source>
</evidence>
<dbReference type="Pfam" id="PF00005">
    <property type="entry name" value="ABC_tran"/>
    <property type="match status" value="1"/>
</dbReference>
<evidence type="ECO:0000256" key="6">
    <source>
        <dbReference type="ARBA" id="ARBA00022840"/>
    </source>
</evidence>
<keyword evidence="4" id="KW-1003">Cell membrane</keyword>
<dbReference type="InterPro" id="IPR027417">
    <property type="entry name" value="P-loop_NTPase"/>
</dbReference>
<dbReference type="SUPFAM" id="SSF52540">
    <property type="entry name" value="P-loop containing nucleoside triphosphate hydrolases"/>
    <property type="match status" value="1"/>
</dbReference>
<keyword evidence="6" id="KW-0067">ATP-binding</keyword>
<keyword evidence="8" id="KW-0472">Membrane</keyword>
<evidence type="ECO:0000259" key="9">
    <source>
        <dbReference type="PROSITE" id="PS50893"/>
    </source>
</evidence>
<dbReference type="NCBIfam" id="TIGR04520">
    <property type="entry name" value="ECF_ATPase_1"/>
    <property type="match status" value="1"/>
</dbReference>
<dbReference type="PROSITE" id="PS00211">
    <property type="entry name" value="ABC_TRANSPORTER_1"/>
    <property type="match status" value="1"/>
</dbReference>
<dbReference type="InterPro" id="IPR015856">
    <property type="entry name" value="ABC_transpr_CbiO/EcfA_su"/>
</dbReference>
<proteinExistence type="inferred from homology"/>
<dbReference type="Gene3D" id="3.40.50.300">
    <property type="entry name" value="P-loop containing nucleotide triphosphate hydrolases"/>
    <property type="match status" value="1"/>
</dbReference>
<dbReference type="InterPro" id="IPR050095">
    <property type="entry name" value="ECF_ABC_transporter_ATP-bd"/>
</dbReference>
<accession>A0A839H1H7</accession>
<comment type="similarity">
    <text evidence="2">Belongs to the ABC transporter superfamily.</text>
</comment>
<dbReference type="EMBL" id="JACIVD010000065">
    <property type="protein sequence ID" value="MBB1123751.1"/>
    <property type="molecule type" value="Genomic_DNA"/>
</dbReference>
<gene>
    <name evidence="10" type="ORF">H5S41_07260</name>
</gene>
<dbReference type="RefSeq" id="WP_182602826.1">
    <property type="nucleotide sequence ID" value="NZ_JACIVD010000065.1"/>
</dbReference>
<name>A0A839H1H7_9LACO</name>
<evidence type="ECO:0000313" key="10">
    <source>
        <dbReference type="EMBL" id="MBB1123751.1"/>
    </source>
</evidence>
<dbReference type="InterPro" id="IPR003439">
    <property type="entry name" value="ABC_transporter-like_ATP-bd"/>
</dbReference>
<dbReference type="GO" id="GO:0016887">
    <property type="term" value="F:ATP hydrolysis activity"/>
    <property type="evidence" value="ECO:0007669"/>
    <property type="project" value="InterPro"/>
</dbReference>
<evidence type="ECO:0000313" key="11">
    <source>
        <dbReference type="Proteomes" id="UP000547628"/>
    </source>
</evidence>
<dbReference type="InterPro" id="IPR017871">
    <property type="entry name" value="ABC_transporter-like_CS"/>
</dbReference>
<dbReference type="PROSITE" id="PS50893">
    <property type="entry name" value="ABC_TRANSPORTER_2"/>
    <property type="match status" value="1"/>
</dbReference>
<evidence type="ECO:0000256" key="8">
    <source>
        <dbReference type="ARBA" id="ARBA00023136"/>
    </source>
</evidence>
<evidence type="ECO:0000256" key="3">
    <source>
        <dbReference type="ARBA" id="ARBA00022448"/>
    </source>
</evidence>
<dbReference type="AlphaFoldDB" id="A0A839H1H7"/>
<dbReference type="CDD" id="cd03225">
    <property type="entry name" value="ABC_cobalt_CbiO_domain1"/>
    <property type="match status" value="1"/>
</dbReference>
<dbReference type="PANTHER" id="PTHR43553:SF24">
    <property type="entry name" value="ENERGY-COUPLING FACTOR TRANSPORTER ATP-BINDING PROTEIN ECFA1"/>
    <property type="match status" value="1"/>
</dbReference>
<keyword evidence="7" id="KW-1278">Translocase</keyword>
<dbReference type="GO" id="GO:0043190">
    <property type="term" value="C:ATP-binding cassette (ABC) transporter complex"/>
    <property type="evidence" value="ECO:0007669"/>
    <property type="project" value="TreeGrafter"/>
</dbReference>
<dbReference type="NCBIfam" id="NF010167">
    <property type="entry name" value="PRK13648.1"/>
    <property type="match status" value="1"/>
</dbReference>
<evidence type="ECO:0000256" key="7">
    <source>
        <dbReference type="ARBA" id="ARBA00022967"/>
    </source>
</evidence>
<keyword evidence="5" id="KW-0547">Nucleotide-binding</keyword>
<dbReference type="GO" id="GO:0005524">
    <property type="term" value="F:ATP binding"/>
    <property type="evidence" value="ECO:0007669"/>
    <property type="project" value="UniProtKB-KW"/>
</dbReference>
<organism evidence="10 11">
    <name type="scientific">Limosilactobacillus albertensis</name>
    <dbReference type="NCBI Taxonomy" id="2759752"/>
    <lineage>
        <taxon>Bacteria</taxon>
        <taxon>Bacillati</taxon>
        <taxon>Bacillota</taxon>
        <taxon>Bacilli</taxon>
        <taxon>Lactobacillales</taxon>
        <taxon>Lactobacillaceae</taxon>
        <taxon>Limosilactobacillus</taxon>
    </lineage>
</organism>
<reference evidence="10 11" key="1">
    <citation type="submission" date="2020-07" db="EMBL/GenBank/DDBJ databases">
        <title>Description of Limosilactobacillus balticus sp. nov., Limosilactobacillus agrestis sp. nov., Limosilactobacillus albertensis sp. nov., Limosilactobacillus rudii sp. nov., Limosilactobacillus fastidiosus sp. nov., five novel Limosilactobacillus species isolated from the vertebrate gastrointestinal tract, and proposal of 6 subspecies of Limosilactobacillus reuteri adapted to the gastrointestinal tract of specific vertebrate hosts.</title>
        <authorList>
            <person name="Li F."/>
            <person name="Cheng C."/>
            <person name="Zheng J."/>
            <person name="Quevedo R.M."/>
            <person name="Li J."/>
            <person name="Roos S."/>
            <person name="Gaenzle M.G."/>
            <person name="Walter J."/>
        </authorList>
    </citation>
    <scope>NUCLEOTIDE SEQUENCE [LARGE SCALE GENOMIC DNA]</scope>
    <source>
        <strain evidence="10 11">Lr3000</strain>
    </source>
</reference>
<comment type="subcellular location">
    <subcellularLocation>
        <location evidence="1">Cell membrane</location>
        <topology evidence="1">Peripheral membrane protein</topology>
    </subcellularLocation>
</comment>
<evidence type="ECO:0000256" key="5">
    <source>
        <dbReference type="ARBA" id="ARBA00022741"/>
    </source>
</evidence>
<keyword evidence="3" id="KW-0813">Transport</keyword>
<dbReference type="PANTHER" id="PTHR43553">
    <property type="entry name" value="HEAVY METAL TRANSPORTER"/>
    <property type="match status" value="1"/>
</dbReference>
<dbReference type="GO" id="GO:0042626">
    <property type="term" value="F:ATPase-coupled transmembrane transporter activity"/>
    <property type="evidence" value="ECO:0007669"/>
    <property type="project" value="TreeGrafter"/>
</dbReference>
<dbReference type="SMART" id="SM00382">
    <property type="entry name" value="AAA"/>
    <property type="match status" value="1"/>
</dbReference>
<dbReference type="Proteomes" id="UP000547628">
    <property type="component" value="Unassembled WGS sequence"/>
</dbReference>
<feature type="domain" description="ABC transporter" evidence="9">
    <location>
        <begin position="4"/>
        <end position="238"/>
    </location>
</feature>
<dbReference type="InterPro" id="IPR003593">
    <property type="entry name" value="AAA+_ATPase"/>
</dbReference>
<protein>
    <submittedName>
        <fullName evidence="10">Energy-coupling factor transporter ATPase</fullName>
    </submittedName>
</protein>
<sequence length="275" mass="30269">MTQIKIRNLTFKYPDSKSLILDNINLDINASSWTAIIGHNGSGKSTLARLIDGLLIPTSGLVEVGGMKVDENTLGIIHQQIGFVFQNPENQFVGATVADDVAFGLENRQISRLEMDNRINNALAMVGMTKYKNVEPINLSGGQKQRVALAGVIALMPKVIILDEATSMLDPRARQEILTLLKKLKKEYNLSIISITHDLNEIELADKIVVINDAQIAKQGSPAEILGDKELLLKIGVGIPASQQLQSLLVERGVTIPQKYLNLEELKNWLSQQLQ</sequence>